<name>A0A564YEA9_HYMDI</name>
<gene>
    <name evidence="1" type="ORF">WMSIL1_LOCUS5577</name>
</gene>
<dbReference type="AlphaFoldDB" id="A0A564YEA9"/>
<dbReference type="EMBL" id="CABIJS010000177">
    <property type="protein sequence ID" value="VUZ45601.1"/>
    <property type="molecule type" value="Genomic_DNA"/>
</dbReference>
<proteinExistence type="predicted"/>
<reference evidence="1 2" key="1">
    <citation type="submission" date="2019-07" db="EMBL/GenBank/DDBJ databases">
        <authorList>
            <person name="Jastrzebski P J."/>
            <person name="Paukszto L."/>
            <person name="Jastrzebski P J."/>
        </authorList>
    </citation>
    <scope>NUCLEOTIDE SEQUENCE [LARGE SCALE GENOMIC DNA]</scope>
    <source>
        <strain evidence="1 2">WMS-il1</strain>
    </source>
</reference>
<protein>
    <submittedName>
        <fullName evidence="1">Uncharacterized protein</fullName>
    </submittedName>
</protein>
<evidence type="ECO:0000313" key="1">
    <source>
        <dbReference type="EMBL" id="VUZ45601.1"/>
    </source>
</evidence>
<sequence length="50" mass="5689">MILAETPLTRLYWEPVLSALSFPFPTIVPSNQSAHKLCSHARPHPNVEYK</sequence>
<dbReference type="Proteomes" id="UP000321570">
    <property type="component" value="Unassembled WGS sequence"/>
</dbReference>
<keyword evidence="2" id="KW-1185">Reference proteome</keyword>
<evidence type="ECO:0000313" key="2">
    <source>
        <dbReference type="Proteomes" id="UP000321570"/>
    </source>
</evidence>
<organism evidence="1 2">
    <name type="scientific">Hymenolepis diminuta</name>
    <name type="common">Rat tapeworm</name>
    <dbReference type="NCBI Taxonomy" id="6216"/>
    <lineage>
        <taxon>Eukaryota</taxon>
        <taxon>Metazoa</taxon>
        <taxon>Spiralia</taxon>
        <taxon>Lophotrochozoa</taxon>
        <taxon>Platyhelminthes</taxon>
        <taxon>Cestoda</taxon>
        <taxon>Eucestoda</taxon>
        <taxon>Cyclophyllidea</taxon>
        <taxon>Hymenolepididae</taxon>
        <taxon>Hymenolepis</taxon>
    </lineage>
</organism>
<accession>A0A564YEA9</accession>